<name>A0A2U8FBW1_9HELI</name>
<accession>A0A2U8FBW1</accession>
<sequence length="529" mass="63096">MVFKKRDLLELNTNLKKYKECYIVKFEKKYALEYIKIYLDEQYLWCNQQNLLIKIKKGEEFELIKSIPIYSEEVLYIELKSEFYTQELQISMEGNTKCKLNAIRVFSRKYPGLVVASRGDGIGARLLPLLNALVLSKYTDFKFGYTWWDCESLFNFIEKVDDNKIASLHTGKEEQIFSKDFIKQYSYTKTLPMDRGYFNKITLEQLKKLPFDKDWGWFVSYTLTHQGIFKDVKSIGHHYKKVWNEIGFSKRIKEIIKEASRLSKTLGEFIIIHIRSGDIVFHPNTQIQQNAYWNKAMPIEIAIELIELNQDKTIVLCSDDFKIIKDLKNFYKNIEIYCIDDFDTILQDTERNFFEISFMSNAKTIYSGDSSFAKVASYIGLGDEPSFYWKIFDYEKLYEIMTRRIHKFKAHLFQKAYSAYYTFQVAKLAYKKDYLDYLYLAFSLHPNVLYIIQLFINYYECSRFNEAEQFIKEIELDENFFKNYFKSPYLKESYTKILELTKKFPNNKDFIILRDRILKQTSGNIPPNP</sequence>
<dbReference type="EMBL" id="CP021886">
    <property type="protein sequence ID" value="AWI33740.1"/>
    <property type="molecule type" value="Genomic_DNA"/>
</dbReference>
<dbReference type="Proteomes" id="UP000244890">
    <property type="component" value="Chromosome"/>
</dbReference>
<reference evidence="1 2" key="1">
    <citation type="submission" date="2017-06" db="EMBL/GenBank/DDBJ databases">
        <title>Complete genome of Helicobacter apodemus.</title>
        <authorList>
            <person name="Cho S."/>
        </authorList>
    </citation>
    <scope>NUCLEOTIDE SEQUENCE [LARGE SCALE GENOMIC DNA]</scope>
    <source>
        <strain evidence="2">SNUVETPUB-15-01</strain>
    </source>
</reference>
<dbReference type="AlphaFoldDB" id="A0A2U8FBW1"/>
<proteinExistence type="predicted"/>
<organism evidence="1 2">
    <name type="scientific">Helicobacter apodemus</name>
    <dbReference type="NCBI Taxonomy" id="135569"/>
    <lineage>
        <taxon>Bacteria</taxon>
        <taxon>Pseudomonadati</taxon>
        <taxon>Campylobacterota</taxon>
        <taxon>Epsilonproteobacteria</taxon>
        <taxon>Campylobacterales</taxon>
        <taxon>Helicobacteraceae</taxon>
        <taxon>Helicobacter</taxon>
    </lineage>
</organism>
<protein>
    <submittedName>
        <fullName evidence="1">Uncharacterized protein</fullName>
    </submittedName>
</protein>
<dbReference type="OrthoDB" id="5396343at2"/>
<gene>
    <name evidence="1" type="ORF">CDV25_02430</name>
</gene>
<dbReference type="RefSeq" id="WP_108910622.1">
    <property type="nucleotide sequence ID" value="NZ_CP021886.1"/>
</dbReference>
<evidence type="ECO:0000313" key="2">
    <source>
        <dbReference type="Proteomes" id="UP000244890"/>
    </source>
</evidence>
<dbReference type="KEGG" id="had:CDV25_02430"/>
<evidence type="ECO:0000313" key="1">
    <source>
        <dbReference type="EMBL" id="AWI33740.1"/>
    </source>
</evidence>
<dbReference type="Gene3D" id="3.40.50.11350">
    <property type="match status" value="1"/>
</dbReference>